<dbReference type="InterPro" id="IPR005844">
    <property type="entry name" value="A-D-PHexomutase_a/b/a-I"/>
</dbReference>
<proteinExistence type="inferred from homology"/>
<dbReference type="AlphaFoldDB" id="A0A6J6KZJ7"/>
<dbReference type="SUPFAM" id="SSF53738">
    <property type="entry name" value="Phosphoglucomutase, first 3 domains"/>
    <property type="match status" value="3"/>
</dbReference>
<keyword evidence="4" id="KW-0479">Metal-binding</keyword>
<dbReference type="Pfam" id="PF02880">
    <property type="entry name" value="PGM_PMM_III"/>
    <property type="match status" value="1"/>
</dbReference>
<dbReference type="SUPFAM" id="SSF55957">
    <property type="entry name" value="Phosphoglucomutase, C-terminal domain"/>
    <property type="match status" value="1"/>
</dbReference>
<dbReference type="PANTHER" id="PTHR42946:SF1">
    <property type="entry name" value="PHOSPHOGLUCOMUTASE (ALPHA-D-GLUCOSE-1,6-BISPHOSPHATE-DEPENDENT)"/>
    <property type="match status" value="1"/>
</dbReference>
<evidence type="ECO:0000259" key="9">
    <source>
        <dbReference type="Pfam" id="PF02879"/>
    </source>
</evidence>
<dbReference type="GO" id="GO:0009252">
    <property type="term" value="P:peptidoglycan biosynthetic process"/>
    <property type="evidence" value="ECO:0007669"/>
    <property type="project" value="TreeGrafter"/>
</dbReference>
<dbReference type="Pfam" id="PF02879">
    <property type="entry name" value="PGM_PMM_II"/>
    <property type="match status" value="1"/>
</dbReference>
<dbReference type="GO" id="GO:0005829">
    <property type="term" value="C:cytosol"/>
    <property type="evidence" value="ECO:0007669"/>
    <property type="project" value="TreeGrafter"/>
</dbReference>
<dbReference type="Pfam" id="PF02878">
    <property type="entry name" value="PGM_PMM_I"/>
    <property type="match status" value="1"/>
</dbReference>
<keyword evidence="6" id="KW-0413">Isomerase</keyword>
<sequence>MPHLRFGTDGVRGVASVDLTKEFVYCLGRALARVLGPDHLYLIARDTRESGYILEGAVCTGLHRERALSLTCGVLPTPGLALLAQEREAVGVMISASHNPWTDNGVKVFSLGGGKISDEQQSAIEDQLEQLLDEGDVHLDDMAAILNPGYAPGSADRYVAHLVDSLKGRSLAGLKVIVDCGNGAAFEVAPFALRGLGAEVTVLNADPNGRNINDGCGSTDPSGLARAVVELQADAGLALDGDADRVVMVDASGELVDGDKMLAVLAFDLDDQGLLAERGVATTVMANLGLRRAFATRGIELVETPVGDRYVKAAMDERGLVLGGEQSGHVIIGALANTGDGTLTGISVLDVMQRTGRSLADLASVVAKAPQVLLNVKVARREELLDAEAFWAAVSAVEQGLGDRGRVLVRASGTEPVVRIMVEALEPGVADAQAEILRVALLDALGPLAD</sequence>
<dbReference type="EMBL" id="CAEZWM010000059">
    <property type="protein sequence ID" value="CAB4655011.1"/>
    <property type="molecule type" value="Genomic_DNA"/>
</dbReference>
<dbReference type="Pfam" id="PF00408">
    <property type="entry name" value="PGM_PMM_IV"/>
    <property type="match status" value="1"/>
</dbReference>
<dbReference type="CDD" id="cd05802">
    <property type="entry name" value="GlmM"/>
    <property type="match status" value="1"/>
</dbReference>
<dbReference type="InterPro" id="IPR016066">
    <property type="entry name" value="A-D-PHexomutase_CS"/>
</dbReference>
<organism evidence="11">
    <name type="scientific">freshwater metagenome</name>
    <dbReference type="NCBI Taxonomy" id="449393"/>
    <lineage>
        <taxon>unclassified sequences</taxon>
        <taxon>metagenomes</taxon>
        <taxon>ecological metagenomes</taxon>
    </lineage>
</organism>
<dbReference type="InterPro" id="IPR005845">
    <property type="entry name" value="A-D-PHexomutase_a/b/a-II"/>
</dbReference>
<reference evidence="11" key="1">
    <citation type="submission" date="2020-05" db="EMBL/GenBank/DDBJ databases">
        <authorList>
            <person name="Chiriac C."/>
            <person name="Salcher M."/>
            <person name="Ghai R."/>
            <person name="Kavagutti S V."/>
        </authorList>
    </citation>
    <scope>NUCLEOTIDE SEQUENCE</scope>
</reference>
<keyword evidence="3" id="KW-0597">Phosphoprotein</keyword>
<evidence type="ECO:0000313" key="11">
    <source>
        <dbReference type="EMBL" id="CAB4655011.1"/>
    </source>
</evidence>
<dbReference type="FunFam" id="3.40.120.10:FF:000003">
    <property type="entry name" value="Phosphoglucosamine mutase"/>
    <property type="match status" value="1"/>
</dbReference>
<accession>A0A6J6KZJ7</accession>
<dbReference type="GO" id="GO:0008966">
    <property type="term" value="F:phosphoglucosamine mutase activity"/>
    <property type="evidence" value="ECO:0007669"/>
    <property type="project" value="InterPro"/>
</dbReference>
<dbReference type="InterPro" id="IPR005841">
    <property type="entry name" value="Alpha-D-phosphohexomutase_SF"/>
</dbReference>
<dbReference type="PRINTS" id="PR00509">
    <property type="entry name" value="PGMPMM"/>
</dbReference>
<dbReference type="InterPro" id="IPR005843">
    <property type="entry name" value="A-D-PHexomutase_C"/>
</dbReference>
<evidence type="ECO:0000259" key="7">
    <source>
        <dbReference type="Pfam" id="PF00408"/>
    </source>
</evidence>
<dbReference type="Gene3D" id="3.40.120.10">
    <property type="entry name" value="Alpha-D-Glucose-1,6-Bisphosphate, subunit A, domain 3"/>
    <property type="match status" value="3"/>
</dbReference>
<comment type="similarity">
    <text evidence="2">Belongs to the phosphohexose mutase family.</text>
</comment>
<evidence type="ECO:0000259" key="8">
    <source>
        <dbReference type="Pfam" id="PF02878"/>
    </source>
</evidence>
<name>A0A6J6KZJ7_9ZZZZ</name>
<dbReference type="NCBIfam" id="TIGR01455">
    <property type="entry name" value="glmM"/>
    <property type="match status" value="1"/>
</dbReference>
<evidence type="ECO:0000256" key="6">
    <source>
        <dbReference type="ARBA" id="ARBA00023235"/>
    </source>
</evidence>
<dbReference type="GO" id="GO:0006048">
    <property type="term" value="P:UDP-N-acetylglucosamine biosynthetic process"/>
    <property type="evidence" value="ECO:0007669"/>
    <property type="project" value="TreeGrafter"/>
</dbReference>
<dbReference type="InterPro" id="IPR006352">
    <property type="entry name" value="GlmM_bact"/>
</dbReference>
<dbReference type="HAMAP" id="MF_01554_B">
    <property type="entry name" value="GlmM_B"/>
    <property type="match status" value="1"/>
</dbReference>
<comment type="cofactor">
    <cofactor evidence="1">
        <name>Mg(2+)</name>
        <dbReference type="ChEBI" id="CHEBI:18420"/>
    </cofactor>
</comment>
<dbReference type="GO" id="GO:0004615">
    <property type="term" value="F:phosphomannomutase activity"/>
    <property type="evidence" value="ECO:0007669"/>
    <property type="project" value="TreeGrafter"/>
</dbReference>
<dbReference type="Gene3D" id="3.30.310.50">
    <property type="entry name" value="Alpha-D-phosphohexomutase, C-terminal domain"/>
    <property type="match status" value="1"/>
</dbReference>
<dbReference type="PROSITE" id="PS00710">
    <property type="entry name" value="PGM_PMM"/>
    <property type="match status" value="1"/>
</dbReference>
<dbReference type="GO" id="GO:0000287">
    <property type="term" value="F:magnesium ion binding"/>
    <property type="evidence" value="ECO:0007669"/>
    <property type="project" value="InterPro"/>
</dbReference>
<feature type="domain" description="Alpha-D-phosphohexomutase alpha/beta/alpha" evidence="10">
    <location>
        <begin position="257"/>
        <end position="365"/>
    </location>
</feature>
<feature type="domain" description="Alpha-D-phosphohexomutase C-terminal" evidence="7">
    <location>
        <begin position="373"/>
        <end position="427"/>
    </location>
</feature>
<evidence type="ECO:0000256" key="5">
    <source>
        <dbReference type="ARBA" id="ARBA00022842"/>
    </source>
</evidence>
<dbReference type="InterPro" id="IPR005846">
    <property type="entry name" value="A-D-PHexomutase_a/b/a-III"/>
</dbReference>
<keyword evidence="5" id="KW-0460">Magnesium</keyword>
<evidence type="ECO:0000256" key="2">
    <source>
        <dbReference type="ARBA" id="ARBA00010231"/>
    </source>
</evidence>
<dbReference type="InterPro" id="IPR050060">
    <property type="entry name" value="Phosphoglucosamine_mutase"/>
</dbReference>
<protein>
    <submittedName>
        <fullName evidence="11">Unannotated protein</fullName>
    </submittedName>
</protein>
<dbReference type="GO" id="GO:0005975">
    <property type="term" value="P:carbohydrate metabolic process"/>
    <property type="evidence" value="ECO:0007669"/>
    <property type="project" value="InterPro"/>
</dbReference>
<evidence type="ECO:0000259" key="10">
    <source>
        <dbReference type="Pfam" id="PF02880"/>
    </source>
</evidence>
<dbReference type="PANTHER" id="PTHR42946">
    <property type="entry name" value="PHOSPHOHEXOSE MUTASE"/>
    <property type="match status" value="1"/>
</dbReference>
<dbReference type="InterPro" id="IPR016055">
    <property type="entry name" value="A-D-PHexomutase_a/b/a-I/II/III"/>
</dbReference>
<feature type="domain" description="Alpha-D-phosphohexomutase alpha/beta/alpha" evidence="8">
    <location>
        <begin position="5"/>
        <end position="130"/>
    </location>
</feature>
<evidence type="ECO:0000256" key="3">
    <source>
        <dbReference type="ARBA" id="ARBA00022553"/>
    </source>
</evidence>
<evidence type="ECO:0000256" key="1">
    <source>
        <dbReference type="ARBA" id="ARBA00001946"/>
    </source>
</evidence>
<gene>
    <name evidence="11" type="ORF">UFOPK2242_00622</name>
</gene>
<evidence type="ECO:0000256" key="4">
    <source>
        <dbReference type="ARBA" id="ARBA00022723"/>
    </source>
</evidence>
<feature type="domain" description="Alpha-D-phosphohexomutase alpha/beta/alpha" evidence="9">
    <location>
        <begin position="157"/>
        <end position="253"/>
    </location>
</feature>
<dbReference type="InterPro" id="IPR036900">
    <property type="entry name" value="A-D-PHexomutase_C_sf"/>
</dbReference>